<dbReference type="GO" id="GO:0016020">
    <property type="term" value="C:membrane"/>
    <property type="evidence" value="ECO:0007669"/>
    <property type="project" value="GOC"/>
</dbReference>
<dbReference type="PANTHER" id="PTHR13315:SF4">
    <property type="entry name" value="METALLOPHOSPHOESTERASE, ISOFORM E"/>
    <property type="match status" value="1"/>
</dbReference>
<reference evidence="4" key="1">
    <citation type="journal article" date="2020" name="bioRxiv">
        <title>Genomic and phenotypic heterogeneity of clinical isolates of the human pathogens Aspergillus fumigatus, Aspergillus lentulus and Aspergillus fumigatiaffinis.</title>
        <authorList>
            <person name="dos Santos R.A.C."/>
            <person name="Steenwyk J.L."/>
            <person name="Rivero-Menendez O."/>
            <person name="Mead M.E."/>
            <person name="Silva L.P."/>
            <person name="Bastos R.W."/>
            <person name="Alastruey-Izquierdo A."/>
            <person name="Goldman G.H."/>
            <person name="Rokas A."/>
        </authorList>
    </citation>
    <scope>NUCLEOTIDE SEQUENCE</scope>
    <source>
        <strain evidence="4">CNM-CM6805</strain>
    </source>
</reference>
<dbReference type="OrthoDB" id="5977743at2759"/>
<evidence type="ECO:0000313" key="5">
    <source>
        <dbReference type="Proteomes" id="UP000653565"/>
    </source>
</evidence>
<evidence type="ECO:0000256" key="3">
    <source>
        <dbReference type="SAM" id="Phobius"/>
    </source>
</evidence>
<dbReference type="InterPro" id="IPR033308">
    <property type="entry name" value="PGAP5/Cdc1/Ted1"/>
</dbReference>
<feature type="transmembrane region" description="Helical" evidence="3">
    <location>
        <begin position="542"/>
        <end position="567"/>
    </location>
</feature>
<gene>
    <name evidence="4" type="ORF">CNMCM6805_007260</name>
</gene>
<keyword evidence="3" id="KW-1133">Transmembrane helix</keyword>
<organism evidence="4 5">
    <name type="scientific">Aspergillus fumigatiaffinis</name>
    <dbReference type="NCBI Taxonomy" id="340414"/>
    <lineage>
        <taxon>Eukaryota</taxon>
        <taxon>Fungi</taxon>
        <taxon>Dikarya</taxon>
        <taxon>Ascomycota</taxon>
        <taxon>Pezizomycotina</taxon>
        <taxon>Eurotiomycetes</taxon>
        <taxon>Eurotiomycetidae</taxon>
        <taxon>Eurotiales</taxon>
        <taxon>Aspergillaceae</taxon>
        <taxon>Aspergillus</taxon>
        <taxon>Aspergillus subgen. Fumigati</taxon>
    </lineage>
</organism>
<dbReference type="SUPFAM" id="SSF56300">
    <property type="entry name" value="Metallo-dependent phosphatases"/>
    <property type="match status" value="1"/>
</dbReference>
<evidence type="ECO:0000313" key="4">
    <source>
        <dbReference type="EMBL" id="KAF4244798.1"/>
    </source>
</evidence>
<keyword evidence="3" id="KW-0812">Transmembrane</keyword>
<sequence>MSYSYPRSDSAHAYRPSRRDRFAEPTSLHDRLTQALPLWARTWVTELRDRRLPAALSEAKNDYDGAGLQKICWRFVRRVFSVPIALILLWVLTLRWGERTVFQESLDKCVWDKWEKWVSDLDVSLYRWSANFWQPRDATPHHVVFVADPQLVDPHTYPGRPWPLSTLTVKYTDQYMRRSFTSIQRKLGPDSVVFLGDLFDGGREWGTSSTTSPEKRYQQYKDSFWKQEYHRFVKIFSDQFHEGDGQSTEPRGRRMIASLPGNHDLGFGSGVQVPVRDRFQSFFGQGNRVDVIGNHTFVSVDTVSLSAMDQPDPQTGSSGTGAGDGEQPNEHIWREAKDFLDEVPRHMAKAETEELLMLRNETQASKGRLFKHDAVKVLENVVAKEPQWEALGLPTILLTHVPLYRRPATPCGPFRERYPPSSDEELEDDEPNSLRLGGGYQYQNVLTQTISKDLVSKIGSNLVQVYSGDDHDYCEISHREFSGSPKEITVKSLSWAMGVRYPGFLLTSLWNPIDLTTGKPSERASSTIQNHLCLLPDQLGIFIHYGILLGFTLTILLIRAIVLVLYFPRPTAPDPVLPLSEQDLHTSSPSITSIPPSSSTSSSTLPSPRGLASRAVNAPPRPKPSNDAYPGLAEYEAEQNSKWRPPSDEYRRKHGAGRSTLASIRRELIGSVQFVASVVLAWYFFLIWRW</sequence>
<dbReference type="PANTHER" id="PTHR13315">
    <property type="entry name" value="METALLO PHOSPHOESTERASE RELATED"/>
    <property type="match status" value="1"/>
</dbReference>
<feature type="compositionally biased region" description="Basic and acidic residues" evidence="2">
    <location>
        <begin position="639"/>
        <end position="651"/>
    </location>
</feature>
<dbReference type="InterPro" id="IPR029052">
    <property type="entry name" value="Metallo-depent_PP-like"/>
</dbReference>
<feature type="region of interest" description="Disordered" evidence="2">
    <location>
        <begin position="578"/>
        <end position="656"/>
    </location>
</feature>
<keyword evidence="1 3" id="KW-0472">Membrane</keyword>
<reference evidence="4" key="2">
    <citation type="submission" date="2020-04" db="EMBL/GenBank/DDBJ databases">
        <authorList>
            <person name="Santos R.A.C."/>
            <person name="Steenwyk J.L."/>
            <person name="Rivero-Menendez O."/>
            <person name="Mead M.E."/>
            <person name="Silva L.P."/>
            <person name="Bastos R.W."/>
            <person name="Alastruey-Izquierdo A."/>
            <person name="Goldman G.H."/>
            <person name="Rokas A."/>
        </authorList>
    </citation>
    <scope>NUCLEOTIDE SEQUENCE</scope>
    <source>
        <strain evidence="4">CNM-CM6805</strain>
    </source>
</reference>
<dbReference type="EMBL" id="JAAAPX010000004">
    <property type="protein sequence ID" value="KAF4244798.1"/>
    <property type="molecule type" value="Genomic_DNA"/>
</dbReference>
<proteinExistence type="predicted"/>
<accession>A0A8H4M0L9</accession>
<feature type="transmembrane region" description="Helical" evidence="3">
    <location>
        <begin position="79"/>
        <end position="97"/>
    </location>
</feature>
<evidence type="ECO:0000256" key="1">
    <source>
        <dbReference type="ARBA" id="ARBA00023136"/>
    </source>
</evidence>
<feature type="region of interest" description="Disordered" evidence="2">
    <location>
        <begin position="307"/>
        <end position="328"/>
    </location>
</feature>
<feature type="transmembrane region" description="Helical" evidence="3">
    <location>
        <begin position="668"/>
        <end position="688"/>
    </location>
</feature>
<dbReference type="AlphaFoldDB" id="A0A8H4M0L9"/>
<dbReference type="GO" id="GO:0006506">
    <property type="term" value="P:GPI anchor biosynthetic process"/>
    <property type="evidence" value="ECO:0007669"/>
    <property type="project" value="InterPro"/>
</dbReference>
<evidence type="ECO:0000256" key="2">
    <source>
        <dbReference type="SAM" id="MobiDB-lite"/>
    </source>
</evidence>
<feature type="region of interest" description="Disordered" evidence="2">
    <location>
        <begin position="409"/>
        <end position="431"/>
    </location>
</feature>
<dbReference type="Proteomes" id="UP000653565">
    <property type="component" value="Unassembled WGS sequence"/>
</dbReference>
<feature type="compositionally biased region" description="Low complexity" evidence="2">
    <location>
        <begin position="586"/>
        <end position="608"/>
    </location>
</feature>
<comment type="caution">
    <text evidence="4">The sequence shown here is derived from an EMBL/GenBank/DDBJ whole genome shotgun (WGS) entry which is preliminary data.</text>
</comment>
<feature type="compositionally biased region" description="Acidic residues" evidence="2">
    <location>
        <begin position="422"/>
        <end position="431"/>
    </location>
</feature>
<keyword evidence="5" id="KW-1185">Reference proteome</keyword>
<feature type="compositionally biased region" description="Polar residues" evidence="2">
    <location>
        <begin position="307"/>
        <end position="317"/>
    </location>
</feature>
<dbReference type="GO" id="GO:0005783">
    <property type="term" value="C:endoplasmic reticulum"/>
    <property type="evidence" value="ECO:0007669"/>
    <property type="project" value="TreeGrafter"/>
</dbReference>
<name>A0A8H4M0L9_9EURO</name>
<evidence type="ECO:0008006" key="6">
    <source>
        <dbReference type="Google" id="ProtNLM"/>
    </source>
</evidence>
<protein>
    <recommendedName>
        <fullName evidence="6">Manganese ion homeostasis (Fr)</fullName>
    </recommendedName>
</protein>